<keyword evidence="2" id="KW-0472">Membrane</keyword>
<evidence type="ECO:0008006" key="5">
    <source>
        <dbReference type="Google" id="ProtNLM"/>
    </source>
</evidence>
<dbReference type="Gene3D" id="3.30.1150.10">
    <property type="match status" value="1"/>
</dbReference>
<protein>
    <recommendedName>
        <fullName evidence="5">TonB C-terminal domain-containing protein</fullName>
    </recommendedName>
</protein>
<feature type="transmembrane region" description="Helical" evidence="2">
    <location>
        <begin position="44"/>
        <end position="62"/>
    </location>
</feature>
<evidence type="ECO:0000313" key="4">
    <source>
        <dbReference type="Proteomes" id="UP000178606"/>
    </source>
</evidence>
<proteinExistence type="predicted"/>
<gene>
    <name evidence="3" type="ORF">A3F84_16685</name>
</gene>
<evidence type="ECO:0000313" key="3">
    <source>
        <dbReference type="EMBL" id="OGG55556.1"/>
    </source>
</evidence>
<evidence type="ECO:0000256" key="2">
    <source>
        <dbReference type="SAM" id="Phobius"/>
    </source>
</evidence>
<accession>A0A1F6D2B5</accession>
<feature type="compositionally biased region" description="Basic and acidic residues" evidence="1">
    <location>
        <begin position="98"/>
        <end position="113"/>
    </location>
</feature>
<sequence>MAKEEVRKILDRLPDDSSFEDIQHHIHTRGSVQRGLRGSRTGHYILIAFGVSMLLHLVTAGFSRRYAFFEGGALPALSDRPLLKRFEMTRLPVVENRSAPRLDRPPEDARLPSDRNAVARNRAPKDLPKSSLPYSRGEVADAYNLIRGGAQAPAGGQRGSKAEAPKAGGNQGKIEVLPDERSAGRGKDFASYLRRGGERARARDVYGEGISQGPTFRNENGGVLQDGDISFSTYDWDFAPYMLKLKERIEAHMFPPAAFSMYGLIDGKNVVRFRIGRNGALLGMEALGYEGSKALVETSVRAVELSNPFLPLPPNFPEQYLEVTGQFRYELIRDHR</sequence>
<dbReference type="SUPFAM" id="SSF74653">
    <property type="entry name" value="TolA/TonB C-terminal domain"/>
    <property type="match status" value="1"/>
</dbReference>
<organism evidence="3 4">
    <name type="scientific">Handelsmanbacteria sp. (strain RIFCSPLOWO2_12_FULL_64_10)</name>
    <dbReference type="NCBI Taxonomy" id="1817868"/>
    <lineage>
        <taxon>Bacteria</taxon>
        <taxon>Candidatus Handelsmaniibacteriota</taxon>
    </lineage>
</organism>
<feature type="region of interest" description="Disordered" evidence="1">
    <location>
        <begin position="97"/>
        <end position="134"/>
    </location>
</feature>
<dbReference type="AlphaFoldDB" id="A0A1F6D2B5"/>
<keyword evidence="2" id="KW-0812">Transmembrane</keyword>
<dbReference type="EMBL" id="MFKF01000071">
    <property type="protein sequence ID" value="OGG55556.1"/>
    <property type="molecule type" value="Genomic_DNA"/>
</dbReference>
<comment type="caution">
    <text evidence="3">The sequence shown here is derived from an EMBL/GenBank/DDBJ whole genome shotgun (WGS) entry which is preliminary data.</text>
</comment>
<dbReference type="Proteomes" id="UP000178606">
    <property type="component" value="Unassembled WGS sequence"/>
</dbReference>
<name>A0A1F6D2B5_HANXR</name>
<reference evidence="3 4" key="1">
    <citation type="journal article" date="2016" name="Nat. Commun.">
        <title>Thousands of microbial genomes shed light on interconnected biogeochemical processes in an aquifer system.</title>
        <authorList>
            <person name="Anantharaman K."/>
            <person name="Brown C.T."/>
            <person name="Hug L.A."/>
            <person name="Sharon I."/>
            <person name="Castelle C.J."/>
            <person name="Probst A.J."/>
            <person name="Thomas B.C."/>
            <person name="Singh A."/>
            <person name="Wilkins M.J."/>
            <person name="Karaoz U."/>
            <person name="Brodie E.L."/>
            <person name="Williams K.H."/>
            <person name="Hubbard S.S."/>
            <person name="Banfield J.F."/>
        </authorList>
    </citation>
    <scope>NUCLEOTIDE SEQUENCE [LARGE SCALE GENOMIC DNA]</scope>
    <source>
        <strain evidence="4">RIFCSPLOWO2_12_FULL_64_10</strain>
    </source>
</reference>
<evidence type="ECO:0000256" key="1">
    <source>
        <dbReference type="SAM" id="MobiDB-lite"/>
    </source>
</evidence>
<feature type="region of interest" description="Disordered" evidence="1">
    <location>
        <begin position="150"/>
        <end position="174"/>
    </location>
</feature>
<keyword evidence="2" id="KW-1133">Transmembrane helix</keyword>